<evidence type="ECO:0000313" key="3">
    <source>
        <dbReference type="Proteomes" id="UP000321331"/>
    </source>
</evidence>
<comment type="caution">
    <text evidence="2">The sequence shown here is derived from an EMBL/GenBank/DDBJ whole genome shotgun (WGS) entry which is preliminary data.</text>
</comment>
<protein>
    <recommendedName>
        <fullName evidence="4">Secreted protein</fullName>
    </recommendedName>
</protein>
<evidence type="ECO:0008006" key="4">
    <source>
        <dbReference type="Google" id="ProtNLM"/>
    </source>
</evidence>
<proteinExistence type="predicted"/>
<gene>
    <name evidence="2" type="ORF">FocTR4_00016573</name>
</gene>
<reference evidence="2 3" key="1">
    <citation type="submission" date="2019-07" db="EMBL/GenBank/DDBJ databases">
        <title>The First High-Quality Draft Genome Sequence of the Causal Agent of the Current Panama Disease Epidemic.</title>
        <authorList>
            <person name="Warmington R.J."/>
            <person name="Kay W."/>
            <person name="Jeffries A."/>
            <person name="Bebber D."/>
            <person name="Moore K."/>
            <person name="Studholme D.J."/>
        </authorList>
    </citation>
    <scope>NUCLEOTIDE SEQUENCE [LARGE SCALE GENOMIC DNA]</scope>
    <source>
        <strain evidence="2 3">TR4</strain>
    </source>
</reference>
<organism evidence="2 3">
    <name type="scientific">Fusarium oxysporum f. sp. cubense</name>
    <dbReference type="NCBI Taxonomy" id="61366"/>
    <lineage>
        <taxon>Eukaryota</taxon>
        <taxon>Fungi</taxon>
        <taxon>Dikarya</taxon>
        <taxon>Ascomycota</taxon>
        <taxon>Pezizomycotina</taxon>
        <taxon>Sordariomycetes</taxon>
        <taxon>Hypocreomycetidae</taxon>
        <taxon>Hypocreales</taxon>
        <taxon>Nectriaceae</taxon>
        <taxon>Fusarium</taxon>
        <taxon>Fusarium oxysporum species complex</taxon>
    </lineage>
</organism>
<evidence type="ECO:0000313" key="2">
    <source>
        <dbReference type="EMBL" id="TXB96292.1"/>
    </source>
</evidence>
<dbReference type="EMBL" id="VMNF01000015">
    <property type="protein sequence ID" value="TXB96292.1"/>
    <property type="molecule type" value="Genomic_DNA"/>
</dbReference>
<evidence type="ECO:0000256" key="1">
    <source>
        <dbReference type="SAM" id="SignalP"/>
    </source>
</evidence>
<sequence>MRRRLSRRGSALCLFEPLIICSRILVSSSKEVTRSLIGTCTSLAGNSVRRKFNVSNGWISLGDEFSTTWSKGIRKKYCMVQKKAFK</sequence>
<keyword evidence="1" id="KW-0732">Signal</keyword>
<name>A0A5C6SCM4_FUSOC</name>
<dbReference type="AlphaFoldDB" id="A0A5C6SCM4"/>
<accession>A0A5C6SCM4</accession>
<feature type="signal peptide" evidence="1">
    <location>
        <begin position="1"/>
        <end position="21"/>
    </location>
</feature>
<dbReference type="Proteomes" id="UP000321331">
    <property type="component" value="Unassembled WGS sequence"/>
</dbReference>
<feature type="chain" id="PRO_5023023620" description="Secreted protein" evidence="1">
    <location>
        <begin position="22"/>
        <end position="86"/>
    </location>
</feature>